<dbReference type="EMBL" id="CAICTM010000943">
    <property type="protein sequence ID" value="CAB9518559.1"/>
    <property type="molecule type" value="Genomic_DNA"/>
</dbReference>
<keyword evidence="2" id="KW-1185">Reference proteome</keyword>
<reference evidence="1" key="1">
    <citation type="submission" date="2020-06" db="EMBL/GenBank/DDBJ databases">
        <authorList>
            <consortium name="Plant Systems Biology data submission"/>
        </authorList>
    </citation>
    <scope>NUCLEOTIDE SEQUENCE</scope>
    <source>
        <strain evidence="1">D6</strain>
    </source>
</reference>
<dbReference type="AlphaFoldDB" id="A0A9N8EE59"/>
<proteinExistence type="predicted"/>
<name>A0A9N8EE59_9STRA</name>
<evidence type="ECO:0000313" key="2">
    <source>
        <dbReference type="Proteomes" id="UP001153069"/>
    </source>
</evidence>
<accession>A0A9N8EE59</accession>
<sequence>MVGTQYRVGTQLNNNTSYFQFFHSNSYTFKAGHRYEFFMKPQVPESTQKEAGNVKIDILDITHLQHLPGVESLIQKANPVYAFEESVSELVEAGADITFTFSL</sequence>
<protein>
    <submittedName>
        <fullName evidence="1">Uncharacterized protein</fullName>
    </submittedName>
</protein>
<evidence type="ECO:0000313" key="1">
    <source>
        <dbReference type="EMBL" id="CAB9518559.1"/>
    </source>
</evidence>
<dbReference type="Proteomes" id="UP001153069">
    <property type="component" value="Unassembled WGS sequence"/>
</dbReference>
<organism evidence="1 2">
    <name type="scientific">Seminavis robusta</name>
    <dbReference type="NCBI Taxonomy" id="568900"/>
    <lineage>
        <taxon>Eukaryota</taxon>
        <taxon>Sar</taxon>
        <taxon>Stramenopiles</taxon>
        <taxon>Ochrophyta</taxon>
        <taxon>Bacillariophyta</taxon>
        <taxon>Bacillariophyceae</taxon>
        <taxon>Bacillariophycidae</taxon>
        <taxon>Naviculales</taxon>
        <taxon>Naviculaceae</taxon>
        <taxon>Seminavis</taxon>
    </lineage>
</organism>
<comment type="caution">
    <text evidence="1">The sequence shown here is derived from an EMBL/GenBank/DDBJ whole genome shotgun (WGS) entry which is preliminary data.</text>
</comment>
<gene>
    <name evidence="1" type="ORF">SEMRO_945_G223070.1</name>
</gene>